<keyword evidence="2" id="KW-1185">Reference proteome</keyword>
<dbReference type="EMBL" id="JZKT01000021">
    <property type="protein sequence ID" value="KJX35442.1"/>
    <property type="molecule type" value="Genomic_DNA"/>
</dbReference>
<reference evidence="1 2" key="1">
    <citation type="submission" date="2015-02" db="EMBL/GenBank/DDBJ databases">
        <authorList>
            <person name="Adams M."/>
            <person name="Sutton G."/>
            <person name="Nelson K."/>
            <person name="Bonomo R."/>
            <person name="McCorrison J."/>
            <person name="Sanka R."/>
            <person name="Brinkac L."/>
            <person name="Nierman W."/>
        </authorList>
    </citation>
    <scope>NUCLEOTIDE SEQUENCE [LARGE SCALE GENOMIC DNA]</scope>
    <source>
        <strain evidence="1 2">CIDEIMsCOL9</strain>
    </source>
</reference>
<proteinExistence type="predicted"/>
<dbReference type="Proteomes" id="UP000033354">
    <property type="component" value="Unassembled WGS sequence"/>
</dbReference>
<name>A0AAW3HFG3_9ENTR</name>
<dbReference type="RefSeq" id="WP_045890505.1">
    <property type="nucleotide sequence ID" value="NZ_JADKYK010000023.1"/>
</dbReference>
<sequence length="111" mass="12357">MTNTYSTIQTKIISFEDNWHLPTLSLVNQAHRSGTPSALLEAVKHTDQAITALEHLQTSVALLMQRDGSTITPQEAWRIANDLEELACSFQYITLELGELAIEIAEEFALS</sequence>
<protein>
    <submittedName>
        <fullName evidence="1">Uncharacterized protein</fullName>
    </submittedName>
</protein>
<evidence type="ECO:0000313" key="1">
    <source>
        <dbReference type="EMBL" id="KJX35442.1"/>
    </source>
</evidence>
<evidence type="ECO:0000313" key="2">
    <source>
        <dbReference type="Proteomes" id="UP000033354"/>
    </source>
</evidence>
<gene>
    <name evidence="1" type="ORF">SG71_14060</name>
</gene>
<organism evidence="1 2">
    <name type="scientific">Enterobacter chengduensis</name>
    <dbReference type="NCBI Taxonomy" id="2494701"/>
    <lineage>
        <taxon>Bacteria</taxon>
        <taxon>Pseudomonadati</taxon>
        <taxon>Pseudomonadota</taxon>
        <taxon>Gammaproteobacteria</taxon>
        <taxon>Enterobacterales</taxon>
        <taxon>Enterobacteriaceae</taxon>
        <taxon>Enterobacter</taxon>
        <taxon>Enterobacter cloacae complex</taxon>
    </lineage>
</organism>
<dbReference type="AlphaFoldDB" id="A0AAW3HFG3"/>
<comment type="caution">
    <text evidence="1">The sequence shown here is derived from an EMBL/GenBank/DDBJ whole genome shotgun (WGS) entry which is preliminary data.</text>
</comment>
<accession>A0AAW3HFG3</accession>